<keyword evidence="2" id="KW-0496">Mitochondrion</keyword>
<organism evidence="2">
    <name type="scientific">Picea glauca</name>
    <name type="common">White spruce</name>
    <name type="synonym">Pinus glauca</name>
    <dbReference type="NCBI Taxonomy" id="3330"/>
    <lineage>
        <taxon>Eukaryota</taxon>
        <taxon>Viridiplantae</taxon>
        <taxon>Streptophyta</taxon>
        <taxon>Embryophyta</taxon>
        <taxon>Tracheophyta</taxon>
        <taxon>Spermatophyta</taxon>
        <taxon>Pinopsida</taxon>
        <taxon>Pinidae</taxon>
        <taxon>Conifers I</taxon>
        <taxon>Pinales</taxon>
        <taxon>Pinaceae</taxon>
        <taxon>Picea</taxon>
    </lineage>
</organism>
<name>A0A101M5H0_PICGL</name>
<geneLocation type="mitochondrion" evidence="2"/>
<dbReference type="EMBL" id="LKAM01000001">
    <property type="protein sequence ID" value="KUM51299.1"/>
    <property type="molecule type" value="Genomic_DNA"/>
</dbReference>
<accession>A0A101M5H0</accession>
<protein>
    <submittedName>
        <fullName evidence="2">Uncharacterized protein</fullName>
    </submittedName>
</protein>
<sequence>MCLMFTTFRYGFVSHKKDDMGVFLVHLNSVLVFSHNVFILFNHLFSTAKSSSRGLKRTKSSYILFCMW</sequence>
<keyword evidence="1" id="KW-0812">Transmembrane</keyword>
<evidence type="ECO:0000313" key="2">
    <source>
        <dbReference type="EMBL" id="KUM51299.1"/>
    </source>
</evidence>
<keyword evidence="1" id="KW-1133">Transmembrane helix</keyword>
<comment type="caution">
    <text evidence="2">The sequence shown here is derived from an EMBL/GenBank/DDBJ whole genome shotgun (WGS) entry which is preliminary data.</text>
</comment>
<evidence type="ECO:0000256" key="1">
    <source>
        <dbReference type="SAM" id="Phobius"/>
    </source>
</evidence>
<dbReference type="AlphaFoldDB" id="A0A101M5H0"/>
<reference evidence="2" key="1">
    <citation type="journal article" date="2015" name="Genome Biol. Evol.">
        <title>Organellar Genomes of White Spruce (Picea glauca): Assembly and Annotation.</title>
        <authorList>
            <person name="Jackman S.D."/>
            <person name="Warren R.L."/>
            <person name="Gibb E.A."/>
            <person name="Vandervalk B.P."/>
            <person name="Mohamadi H."/>
            <person name="Chu J."/>
            <person name="Raymond A."/>
            <person name="Pleasance S."/>
            <person name="Coope R."/>
            <person name="Wildung M.R."/>
            <person name="Ritland C.E."/>
            <person name="Bousquet J."/>
            <person name="Jones S.J."/>
            <person name="Bohlmann J."/>
            <person name="Birol I."/>
        </authorList>
    </citation>
    <scope>NUCLEOTIDE SEQUENCE [LARGE SCALE GENOMIC DNA]</scope>
    <source>
        <tissue evidence="2">Flushing bud</tissue>
    </source>
</reference>
<proteinExistence type="predicted"/>
<gene>
    <name evidence="2" type="ORF">ABT39_MTgene1146</name>
</gene>
<feature type="transmembrane region" description="Helical" evidence="1">
    <location>
        <begin position="20"/>
        <end position="45"/>
    </location>
</feature>
<keyword evidence="1" id="KW-0472">Membrane</keyword>